<evidence type="ECO:0000313" key="2">
    <source>
        <dbReference type="Proteomes" id="UP000620147"/>
    </source>
</evidence>
<proteinExistence type="predicted"/>
<accession>A0ABQ1E1P7</accession>
<organism evidence="1 2">
    <name type="scientific">Butyricicoccus faecihominis</name>
    <dbReference type="NCBI Taxonomy" id="1712515"/>
    <lineage>
        <taxon>Bacteria</taxon>
        <taxon>Bacillati</taxon>
        <taxon>Bacillota</taxon>
        <taxon>Clostridia</taxon>
        <taxon>Eubacteriales</taxon>
        <taxon>Butyricicoccaceae</taxon>
        <taxon>Butyricicoccus</taxon>
    </lineage>
</organism>
<sequence length="136" mass="15130">MTTKDWLNRGWALDREITALESAKRRAYDRCVSGVASVSGAPGGGGASDGGLSRYADFAAQVDAQIDKLVGIKQEIAAVIAEVPDTTLRTLLTKRYLNFEKWEKIAVDLNYSWRWTMKMHRQALQAVEPLIAKRTC</sequence>
<keyword evidence="2" id="KW-1185">Reference proteome</keyword>
<comment type="caution">
    <text evidence="1">The sequence shown here is derived from an EMBL/GenBank/DDBJ whole genome shotgun (WGS) entry which is preliminary data.</text>
</comment>
<gene>
    <name evidence="1" type="ORF">BUFA31_20650</name>
</gene>
<dbReference type="RefSeq" id="WP_188886395.1">
    <property type="nucleotide sequence ID" value="NZ_BLYJ01000028.1"/>
</dbReference>
<reference evidence="1 2" key="1">
    <citation type="submission" date="2020-06" db="EMBL/GenBank/DDBJ databases">
        <title>Characterization of fructooligosaccharide metabolism and fructooligosaccharide-degrading enzymes in human commensal butyrate producers.</title>
        <authorList>
            <person name="Tanno H."/>
            <person name="Fujii T."/>
            <person name="Hirano K."/>
            <person name="Maeno S."/>
            <person name="Tonozuka T."/>
            <person name="Sakamoto M."/>
            <person name="Ohkuma M."/>
            <person name="Tochio T."/>
            <person name="Endo A."/>
        </authorList>
    </citation>
    <scope>NUCLEOTIDE SEQUENCE [LARGE SCALE GENOMIC DNA]</scope>
    <source>
        <strain evidence="1 2">JCM 31056</strain>
    </source>
</reference>
<dbReference type="Proteomes" id="UP000620147">
    <property type="component" value="Unassembled WGS sequence"/>
</dbReference>
<name>A0ABQ1E1P7_9FIRM</name>
<protein>
    <recommendedName>
        <fullName evidence="3">DUF1492 domain-containing protein</fullName>
    </recommendedName>
</protein>
<evidence type="ECO:0008006" key="3">
    <source>
        <dbReference type="Google" id="ProtNLM"/>
    </source>
</evidence>
<dbReference type="EMBL" id="BLYJ01000028">
    <property type="protein sequence ID" value="GFO88901.1"/>
    <property type="molecule type" value="Genomic_DNA"/>
</dbReference>
<evidence type="ECO:0000313" key="1">
    <source>
        <dbReference type="EMBL" id="GFO88901.1"/>
    </source>
</evidence>